<name>A0A084TN31_9FLAO</name>
<keyword evidence="2" id="KW-1185">Reference proteome</keyword>
<gene>
    <name evidence="1" type="ORF">IA57_00300</name>
</gene>
<dbReference type="SUPFAM" id="SSF52833">
    <property type="entry name" value="Thioredoxin-like"/>
    <property type="match status" value="1"/>
</dbReference>
<dbReference type="EMBL" id="JPFK01000002">
    <property type="protein sequence ID" value="KFB02117.1"/>
    <property type="molecule type" value="Genomic_DNA"/>
</dbReference>
<dbReference type="RefSeq" id="WP_036117696.1">
    <property type="nucleotide sequence ID" value="NZ_BMET01000008.1"/>
</dbReference>
<organism evidence="1 2">
    <name type="scientific">Mangrovimonas yunxiaonensis</name>
    <dbReference type="NCBI Taxonomy" id="1197477"/>
    <lineage>
        <taxon>Bacteria</taxon>
        <taxon>Pseudomonadati</taxon>
        <taxon>Bacteroidota</taxon>
        <taxon>Flavobacteriia</taxon>
        <taxon>Flavobacteriales</taxon>
        <taxon>Flavobacteriaceae</taxon>
        <taxon>Mangrovimonas</taxon>
    </lineage>
</organism>
<dbReference type="eggNOG" id="COG3118">
    <property type="taxonomic scope" value="Bacteria"/>
</dbReference>
<evidence type="ECO:0000313" key="2">
    <source>
        <dbReference type="Proteomes" id="UP000028521"/>
    </source>
</evidence>
<evidence type="ECO:0008006" key="3">
    <source>
        <dbReference type="Google" id="ProtNLM"/>
    </source>
</evidence>
<dbReference type="STRING" id="1197477.IA57_00300"/>
<sequence length="129" mass="14861">MGIFNKLFGASSDEDIKNEALPWMVLNEMSQLDEIIERSKHKKQLIFKHSTRCGISRMVKNQFEKAYALGNQVDLYYLDLLQHRDISNEIASRFSVYHESPQLLIVKNGLVDKHASHGAINDLDWSTLL</sequence>
<reference evidence="1 2" key="1">
    <citation type="journal article" date="2014" name="Genome Announc.">
        <title>Draft Genome Sequence of the Algicidal Bacterium Mangrovimonas yunxiaonensis Strain LY01.</title>
        <authorList>
            <person name="Li Y."/>
            <person name="Zhu H."/>
            <person name="Li C."/>
            <person name="Zhang H."/>
            <person name="Chen Z."/>
            <person name="Zheng W."/>
            <person name="Xu H."/>
            <person name="Zheng T."/>
        </authorList>
    </citation>
    <scope>NUCLEOTIDE SEQUENCE [LARGE SCALE GENOMIC DNA]</scope>
    <source>
        <strain evidence="1 2">LY01</strain>
    </source>
</reference>
<dbReference type="Gene3D" id="3.40.30.10">
    <property type="entry name" value="Glutaredoxin"/>
    <property type="match status" value="1"/>
</dbReference>
<dbReference type="NCBIfam" id="TIGR04019">
    <property type="entry name" value="B_thiol_YtxJ"/>
    <property type="match status" value="1"/>
</dbReference>
<protein>
    <recommendedName>
        <fullName evidence="3">Cytosolic protein</fullName>
    </recommendedName>
</protein>
<proteinExistence type="predicted"/>
<dbReference type="OrthoDB" id="677051at2"/>
<dbReference type="CDD" id="cd02947">
    <property type="entry name" value="TRX_family"/>
    <property type="match status" value="1"/>
</dbReference>
<comment type="caution">
    <text evidence="1">The sequence shown here is derived from an EMBL/GenBank/DDBJ whole genome shotgun (WGS) entry which is preliminary data.</text>
</comment>
<dbReference type="Pfam" id="PF11009">
    <property type="entry name" value="BrxC"/>
    <property type="match status" value="1"/>
</dbReference>
<dbReference type="Proteomes" id="UP000028521">
    <property type="component" value="Unassembled WGS sequence"/>
</dbReference>
<reference evidence="2" key="2">
    <citation type="submission" date="2014-07" db="EMBL/GenBank/DDBJ databases">
        <title>Genome sequence of Mangrovimonas yunxiaonensis.</title>
        <authorList>
            <person name="Li Y."/>
            <person name="Zheng T."/>
        </authorList>
    </citation>
    <scope>NUCLEOTIDE SEQUENCE [LARGE SCALE GENOMIC DNA]</scope>
    <source>
        <strain evidence="2">LY01</strain>
    </source>
</reference>
<dbReference type="InterPro" id="IPR022551">
    <property type="entry name" value="BrxC"/>
</dbReference>
<dbReference type="AlphaFoldDB" id="A0A084TN31"/>
<accession>A0A084TN31</accession>
<dbReference type="InterPro" id="IPR036249">
    <property type="entry name" value="Thioredoxin-like_sf"/>
</dbReference>
<evidence type="ECO:0000313" key="1">
    <source>
        <dbReference type="EMBL" id="KFB02117.1"/>
    </source>
</evidence>